<dbReference type="Gene3D" id="3.10.105.10">
    <property type="entry name" value="Dipeptide-binding Protein, Domain 3"/>
    <property type="match status" value="1"/>
</dbReference>
<dbReference type="SUPFAM" id="SSF53850">
    <property type="entry name" value="Periplasmic binding protein-like II"/>
    <property type="match status" value="1"/>
</dbReference>
<gene>
    <name evidence="8" type="ORF">ThesuDRAFT_01860</name>
</gene>
<keyword evidence="6" id="KW-0472">Membrane</keyword>
<feature type="region of interest" description="Disordered" evidence="5">
    <location>
        <begin position="1"/>
        <end position="28"/>
    </location>
</feature>
<feature type="region of interest" description="Disordered" evidence="5">
    <location>
        <begin position="58"/>
        <end position="86"/>
    </location>
</feature>
<evidence type="ECO:0000256" key="5">
    <source>
        <dbReference type="SAM" id="MobiDB-lite"/>
    </source>
</evidence>
<dbReference type="FunFam" id="3.10.105.10:FF:000006">
    <property type="entry name" value="Peptide ABC transporter substrate-binding protein"/>
    <property type="match status" value="1"/>
</dbReference>
<dbReference type="InterPro" id="IPR030678">
    <property type="entry name" value="Peptide/Ni-bd"/>
</dbReference>
<evidence type="ECO:0000256" key="2">
    <source>
        <dbReference type="ARBA" id="ARBA00005695"/>
    </source>
</evidence>
<evidence type="ECO:0000259" key="7">
    <source>
        <dbReference type="Pfam" id="PF00496"/>
    </source>
</evidence>
<dbReference type="RefSeq" id="WP_006904139.1">
    <property type="nucleotide sequence ID" value="NZ_JH976535.1"/>
</dbReference>
<organism evidence="8 9">
    <name type="scientific">Thermaerobacter subterraneus DSM 13965</name>
    <dbReference type="NCBI Taxonomy" id="867903"/>
    <lineage>
        <taxon>Bacteria</taxon>
        <taxon>Bacillati</taxon>
        <taxon>Bacillota</taxon>
        <taxon>Clostridia</taxon>
        <taxon>Eubacteriales</taxon>
        <taxon>Clostridiales Family XVII. Incertae Sedis</taxon>
        <taxon>Thermaerobacter</taxon>
    </lineage>
</organism>
<evidence type="ECO:0000313" key="8">
    <source>
        <dbReference type="EMBL" id="EKP94133.1"/>
    </source>
</evidence>
<dbReference type="eggNOG" id="COG0747">
    <property type="taxonomic scope" value="Bacteria"/>
</dbReference>
<dbReference type="PIRSF" id="PIRSF002741">
    <property type="entry name" value="MppA"/>
    <property type="match status" value="1"/>
</dbReference>
<evidence type="ECO:0000256" key="6">
    <source>
        <dbReference type="SAM" id="Phobius"/>
    </source>
</evidence>
<protein>
    <submittedName>
        <fullName evidence="8">ABC-type dipeptide transport system, periplasmic component</fullName>
    </submittedName>
</protein>
<evidence type="ECO:0000256" key="1">
    <source>
        <dbReference type="ARBA" id="ARBA00004193"/>
    </source>
</evidence>
<dbReference type="GO" id="GO:0043190">
    <property type="term" value="C:ATP-binding cassette (ABC) transporter complex"/>
    <property type="evidence" value="ECO:0007669"/>
    <property type="project" value="InterPro"/>
</dbReference>
<reference evidence="8" key="1">
    <citation type="submission" date="2010-10" db="EMBL/GenBank/DDBJ databases">
        <authorList>
            <consortium name="US DOE Joint Genome Institute (JGI-PGF)"/>
            <person name="Lucas S."/>
            <person name="Copeland A."/>
            <person name="Lapidus A."/>
            <person name="Bruce D."/>
            <person name="Goodwin L."/>
            <person name="Pitluck S."/>
            <person name="Kyrpides N."/>
            <person name="Mavromatis K."/>
            <person name="Detter J.C."/>
            <person name="Han C."/>
            <person name="Land M."/>
            <person name="Hauser L."/>
            <person name="Markowitz V."/>
            <person name="Cheng J.-F."/>
            <person name="Hugenholtz P."/>
            <person name="Woyke T."/>
            <person name="Wu D."/>
            <person name="Pukall R."/>
            <person name="Wahrenburg C."/>
            <person name="Brambilla E."/>
            <person name="Klenk H.-P."/>
            <person name="Eisen J.A."/>
        </authorList>
    </citation>
    <scope>NUCLEOTIDE SEQUENCE [LARGE SCALE GENOMIC DNA]</scope>
    <source>
        <strain evidence="8">DSM 13965</strain>
    </source>
</reference>
<dbReference type="Pfam" id="PF00496">
    <property type="entry name" value="SBP_bac_5"/>
    <property type="match status" value="1"/>
</dbReference>
<keyword evidence="9" id="KW-1185">Reference proteome</keyword>
<comment type="similarity">
    <text evidence="2">Belongs to the bacterial solute-binding protein 5 family.</text>
</comment>
<dbReference type="STRING" id="867903.ThesuDRAFT_01860"/>
<dbReference type="Gene3D" id="3.40.190.10">
    <property type="entry name" value="Periplasmic binding protein-like II"/>
    <property type="match status" value="1"/>
</dbReference>
<sequence>MAVRWDEAGGRPAGSTAGRGSGGAAGPYRSRRRSLARIAAALLVAAATLLAACGSGGGGGAGGTGSGGAGGSAGSGGGEGGEAYDPNATVTLVTPADPTFNPWHPNAYAESNIINEMILPGLTRWDEHMKPVPHLATEWSVSGDGLVWTFKLREGVKWSDGQPFTADDVAFTFNEIVLNPDLGANHSSEYKAVEKVVAVDPHTVEFHLKEPFASLPSYLAYYAGILPKHVFEGVEDPWSLNEFNKKNPVGTGPFMVAEYVSGSHVRLVPNPQYWGEKPKVKDVVFRIVPDVNAQVAQLLAGEVDMLSIDDPTLLDKLQNNPNLQLERVLTNVYYFVALNQDDPRFQDKRVRQALSYAIDKEAMIENLIKGYGQVATGPIPPLQAEYYNGDVARYPYDPEKAKALLAEAGWKPGPDGILQKDGKPFHITMTAAQMRQLVPATLLVQQWWKDLGIQVDVDVLDWNSYIEKAIVNRDYEATLAWWSTPADPDVYPYYASEAAGRGNNIPNYRNPALDDLLRRGRAATSEEERKAIYAEAQKLMAEELPYLYLWWPESIVVYNKALHVPPGSYAVKGLYVDEWYKTR</sequence>
<dbReference type="GO" id="GO:0015833">
    <property type="term" value="P:peptide transport"/>
    <property type="evidence" value="ECO:0007669"/>
    <property type="project" value="TreeGrafter"/>
</dbReference>
<proteinExistence type="inferred from homology"/>
<reference evidence="8" key="2">
    <citation type="submission" date="2012-10" db="EMBL/GenBank/DDBJ databases">
        <title>Improved high-quality draft of Thermaerobacter subterraneus C21, DSM 13965.</title>
        <authorList>
            <consortium name="DOE Joint Genome Institute"/>
            <person name="Eisen J."/>
            <person name="Huntemann M."/>
            <person name="Wei C.-L."/>
            <person name="Han J."/>
            <person name="Detter J.C."/>
            <person name="Han C."/>
            <person name="Tapia R."/>
            <person name="Chen A."/>
            <person name="Kyrpides N."/>
            <person name="Mavromatis K."/>
            <person name="Markowitz V."/>
            <person name="Szeto E."/>
            <person name="Ivanova N."/>
            <person name="Mikhailova N."/>
            <person name="Ovchinnikova G."/>
            <person name="Pagani I."/>
            <person name="Pati A."/>
            <person name="Goodwin L."/>
            <person name="Nordberg H.P."/>
            <person name="Cantor M.N."/>
            <person name="Hua S.X."/>
            <person name="Woyke T."/>
            <person name="Eisen J."/>
            <person name="Klenk H.-P."/>
        </authorList>
    </citation>
    <scope>NUCLEOTIDE SEQUENCE [LARGE SCALE GENOMIC DNA]</scope>
    <source>
        <strain evidence="8">DSM 13965</strain>
    </source>
</reference>
<keyword evidence="6" id="KW-1133">Transmembrane helix</keyword>
<accession>K6PZC1</accession>
<comment type="caution">
    <text evidence="8">The sequence shown here is derived from an EMBL/GenBank/DDBJ whole genome shotgun (WGS) entry which is preliminary data.</text>
</comment>
<dbReference type="GO" id="GO:1904680">
    <property type="term" value="F:peptide transmembrane transporter activity"/>
    <property type="evidence" value="ECO:0007669"/>
    <property type="project" value="TreeGrafter"/>
</dbReference>
<dbReference type="InterPro" id="IPR039424">
    <property type="entry name" value="SBP_5"/>
</dbReference>
<dbReference type="AlphaFoldDB" id="K6PZC1"/>
<evidence type="ECO:0000313" key="9">
    <source>
        <dbReference type="Proteomes" id="UP000005710"/>
    </source>
</evidence>
<dbReference type="PANTHER" id="PTHR30290">
    <property type="entry name" value="PERIPLASMIC BINDING COMPONENT OF ABC TRANSPORTER"/>
    <property type="match status" value="1"/>
</dbReference>
<dbReference type="Gene3D" id="3.90.76.10">
    <property type="entry name" value="Dipeptide-binding Protein, Domain 1"/>
    <property type="match status" value="1"/>
</dbReference>
<keyword evidence="6" id="KW-0812">Transmembrane</keyword>
<dbReference type="Proteomes" id="UP000005710">
    <property type="component" value="Unassembled WGS sequence"/>
</dbReference>
<dbReference type="EMBL" id="AENY02000003">
    <property type="protein sequence ID" value="EKP94133.1"/>
    <property type="molecule type" value="Genomic_DNA"/>
</dbReference>
<comment type="subcellular location">
    <subcellularLocation>
        <location evidence="1">Cell membrane</location>
        <topology evidence="1">Lipid-anchor</topology>
    </subcellularLocation>
</comment>
<dbReference type="InterPro" id="IPR023765">
    <property type="entry name" value="SBP_5_CS"/>
</dbReference>
<keyword evidence="4" id="KW-0732">Signal</keyword>
<keyword evidence="3" id="KW-0813">Transport</keyword>
<dbReference type="InterPro" id="IPR000914">
    <property type="entry name" value="SBP_5_dom"/>
</dbReference>
<dbReference type="PROSITE" id="PS01040">
    <property type="entry name" value="SBP_BACTERIAL_5"/>
    <property type="match status" value="1"/>
</dbReference>
<evidence type="ECO:0000256" key="3">
    <source>
        <dbReference type="ARBA" id="ARBA00022448"/>
    </source>
</evidence>
<dbReference type="HOGENOM" id="CLU_017028_8_5_9"/>
<evidence type="ECO:0000256" key="4">
    <source>
        <dbReference type="ARBA" id="ARBA00022729"/>
    </source>
</evidence>
<dbReference type="GO" id="GO:0042597">
    <property type="term" value="C:periplasmic space"/>
    <property type="evidence" value="ECO:0007669"/>
    <property type="project" value="UniProtKB-ARBA"/>
</dbReference>
<feature type="transmembrane region" description="Helical" evidence="6">
    <location>
        <begin position="35"/>
        <end position="52"/>
    </location>
</feature>
<feature type="domain" description="Solute-binding protein family 5" evidence="7">
    <location>
        <begin position="130"/>
        <end position="495"/>
    </location>
</feature>
<feature type="compositionally biased region" description="Gly residues" evidence="5">
    <location>
        <begin position="58"/>
        <end position="81"/>
    </location>
</feature>
<dbReference type="PANTHER" id="PTHR30290:SF9">
    <property type="entry name" value="OLIGOPEPTIDE-BINDING PROTEIN APPA"/>
    <property type="match status" value="1"/>
</dbReference>
<name>K6PZC1_9FIRM</name>